<dbReference type="KEGG" id="gur:Gura_1663"/>
<dbReference type="OrthoDB" id="1121317at2"/>
<evidence type="ECO:0000313" key="2">
    <source>
        <dbReference type="Proteomes" id="UP000006695"/>
    </source>
</evidence>
<dbReference type="HOGENOM" id="CLU_187647_0_0_7"/>
<dbReference type="EMBL" id="CP000698">
    <property type="protein sequence ID" value="ABQ25858.1"/>
    <property type="molecule type" value="Genomic_DNA"/>
</dbReference>
<dbReference type="RefSeq" id="WP_011938565.1">
    <property type="nucleotide sequence ID" value="NC_009483.1"/>
</dbReference>
<proteinExistence type="predicted"/>
<organism evidence="1 2">
    <name type="scientific">Geotalea uraniireducens (strain Rf4)</name>
    <name type="common">Geobacter uraniireducens</name>
    <dbReference type="NCBI Taxonomy" id="351605"/>
    <lineage>
        <taxon>Bacteria</taxon>
        <taxon>Pseudomonadati</taxon>
        <taxon>Thermodesulfobacteriota</taxon>
        <taxon>Desulfuromonadia</taxon>
        <taxon>Geobacterales</taxon>
        <taxon>Geobacteraceae</taxon>
        <taxon>Geotalea</taxon>
    </lineage>
</organism>
<reference evidence="1 2" key="1">
    <citation type="submission" date="2007-05" db="EMBL/GenBank/DDBJ databases">
        <title>Complete sequence of Geobacter uraniireducens Rf4.</title>
        <authorList>
            <consortium name="US DOE Joint Genome Institute"/>
            <person name="Copeland A."/>
            <person name="Lucas S."/>
            <person name="Lapidus A."/>
            <person name="Barry K."/>
            <person name="Detter J.C."/>
            <person name="Glavina del Rio T."/>
            <person name="Hammon N."/>
            <person name="Israni S."/>
            <person name="Dalin E."/>
            <person name="Tice H."/>
            <person name="Pitluck S."/>
            <person name="Chertkov O."/>
            <person name="Brettin T."/>
            <person name="Bruce D."/>
            <person name="Han C."/>
            <person name="Schmutz J."/>
            <person name="Larimer F."/>
            <person name="Land M."/>
            <person name="Hauser L."/>
            <person name="Kyrpides N."/>
            <person name="Mikhailova N."/>
            <person name="Shelobolina E."/>
            <person name="Aklujkar M."/>
            <person name="Lovley D."/>
            <person name="Richardson P."/>
        </authorList>
    </citation>
    <scope>NUCLEOTIDE SEQUENCE [LARGE SCALE GENOMIC DNA]</scope>
    <source>
        <strain evidence="1 2">Rf4</strain>
    </source>
</reference>
<accession>A5GEK3</accession>
<dbReference type="Proteomes" id="UP000006695">
    <property type="component" value="Chromosome"/>
</dbReference>
<sequence length="78" mass="9246">MNIPIRVLTYSGYKADERPTSFLWGERTFQVKEIVDRWYDMDHNCFKVLTDDGNIYLLRHDMNSDQWELVETEAGSGK</sequence>
<dbReference type="AlphaFoldDB" id="A5GEK3"/>
<keyword evidence="2" id="KW-1185">Reference proteome</keyword>
<protein>
    <submittedName>
        <fullName evidence="1">Uncharacterized protein</fullName>
    </submittedName>
</protein>
<evidence type="ECO:0000313" key="1">
    <source>
        <dbReference type="EMBL" id="ABQ25858.1"/>
    </source>
</evidence>
<gene>
    <name evidence="1" type="ordered locus">Gura_1663</name>
</gene>
<name>A5GEK3_GEOUR</name>